<feature type="region of interest" description="Disordered" evidence="1">
    <location>
        <begin position="35"/>
        <end position="63"/>
    </location>
</feature>
<evidence type="ECO:0000313" key="3">
    <source>
        <dbReference type="Proteomes" id="UP001500897"/>
    </source>
</evidence>
<proteinExistence type="predicted"/>
<dbReference type="Proteomes" id="UP001500897">
    <property type="component" value="Unassembled WGS sequence"/>
</dbReference>
<dbReference type="EMBL" id="BAAANS010000003">
    <property type="protein sequence ID" value="GAA2086890.1"/>
    <property type="molecule type" value="Genomic_DNA"/>
</dbReference>
<protein>
    <submittedName>
        <fullName evidence="2">Uncharacterized protein</fullName>
    </submittedName>
</protein>
<organism evidence="2 3">
    <name type="scientific">Kitasatospora saccharophila</name>
    <dbReference type="NCBI Taxonomy" id="407973"/>
    <lineage>
        <taxon>Bacteria</taxon>
        <taxon>Bacillati</taxon>
        <taxon>Actinomycetota</taxon>
        <taxon>Actinomycetes</taxon>
        <taxon>Kitasatosporales</taxon>
        <taxon>Streptomycetaceae</taxon>
        <taxon>Kitasatospora</taxon>
    </lineage>
</organism>
<evidence type="ECO:0000256" key="1">
    <source>
        <dbReference type="SAM" id="MobiDB-lite"/>
    </source>
</evidence>
<evidence type="ECO:0000313" key="2">
    <source>
        <dbReference type="EMBL" id="GAA2086890.1"/>
    </source>
</evidence>
<name>A0ABN2W9L8_9ACTN</name>
<gene>
    <name evidence="2" type="ORF">GCM10009759_07900</name>
</gene>
<reference evidence="2 3" key="1">
    <citation type="journal article" date="2019" name="Int. J. Syst. Evol. Microbiol.">
        <title>The Global Catalogue of Microorganisms (GCM) 10K type strain sequencing project: providing services to taxonomists for standard genome sequencing and annotation.</title>
        <authorList>
            <consortium name="The Broad Institute Genomics Platform"/>
            <consortium name="The Broad Institute Genome Sequencing Center for Infectious Disease"/>
            <person name="Wu L."/>
            <person name="Ma J."/>
        </authorList>
    </citation>
    <scope>NUCLEOTIDE SEQUENCE [LARGE SCALE GENOMIC DNA]</scope>
    <source>
        <strain evidence="2 3">JCM 14559</strain>
    </source>
</reference>
<accession>A0ABN2W9L8</accession>
<keyword evidence="3" id="KW-1185">Reference proteome</keyword>
<comment type="caution">
    <text evidence="2">The sequence shown here is derived from an EMBL/GenBank/DDBJ whole genome shotgun (WGS) entry which is preliminary data.</text>
</comment>
<sequence length="98" mass="10641">MPPWTLPTCIDVPCTVPDMVLSTRIAELSAPSATPIVPTLSAPAPDCRAPRATAPRPHGPRGCQQTATVLEINLPNVEFGERELWFASDGNRFRHPVE</sequence>